<dbReference type="InterPro" id="IPR016032">
    <property type="entry name" value="Sig_transdc_resp-reg_C-effctor"/>
</dbReference>
<dbReference type="InterPro" id="IPR036388">
    <property type="entry name" value="WH-like_DNA-bd_sf"/>
</dbReference>
<accession>A0A160PTB6</accession>
<dbReference type="GO" id="GO:0003677">
    <property type="term" value="F:DNA binding"/>
    <property type="evidence" value="ECO:0007669"/>
    <property type="project" value="InterPro"/>
</dbReference>
<dbReference type="Gene3D" id="1.10.10.10">
    <property type="entry name" value="Winged helix-like DNA-binding domain superfamily/Winged helix DNA-binding domain"/>
    <property type="match status" value="1"/>
</dbReference>
<proteinExistence type="predicted"/>
<name>A0A160PTB6_9CORY</name>
<organism evidence="1 2">
    <name type="scientific">Corynebacterium suranareeae</name>
    <dbReference type="NCBI Taxonomy" id="2506452"/>
    <lineage>
        <taxon>Bacteria</taxon>
        <taxon>Bacillati</taxon>
        <taxon>Actinomycetota</taxon>
        <taxon>Actinomycetes</taxon>
        <taxon>Mycobacteriales</taxon>
        <taxon>Corynebacteriaceae</taxon>
        <taxon>Corynebacterium</taxon>
    </lineage>
</organism>
<dbReference type="Proteomes" id="UP000218244">
    <property type="component" value="Chromosome"/>
</dbReference>
<evidence type="ECO:0000313" key="1">
    <source>
        <dbReference type="EMBL" id="BAU96985.1"/>
    </source>
</evidence>
<dbReference type="EMBL" id="AP017369">
    <property type="protein sequence ID" value="BAU96985.1"/>
    <property type="molecule type" value="Genomic_DNA"/>
</dbReference>
<dbReference type="AlphaFoldDB" id="A0A160PTB6"/>
<gene>
    <name evidence="1" type="ORF">N24_2723</name>
</gene>
<dbReference type="GO" id="GO:0006355">
    <property type="term" value="P:regulation of DNA-templated transcription"/>
    <property type="evidence" value="ECO:0007669"/>
    <property type="project" value="InterPro"/>
</dbReference>
<dbReference type="RefSeq" id="WP_096458298.1">
    <property type="nucleotide sequence ID" value="NZ_AP017369.1"/>
</dbReference>
<sequence>MQELVGKLIDLDSAASESVRVIEYFDALMQHGVGVHGLVRAAAALAGTVAGAQSARYRLRFEASGAVADKQSELVPVVEKATDSGSVWLERDGAAHSIDSMVIERLALAVGLVERRADGGQSAVEIAVDNAHSAAERKSAVSRLGLTESSRVKVLIQNVSKERTSGRNGIVIAGCGPVRVSIVSAVEEPTEFPAGVGTVVAPSELPSSFDLAVLAYRLTDVENPRIDATELGLLGLAVQALEHSHAEHPDVLAVLKLDARTRRVLRALSNGASMRAAATEVGLHHSTVQAQHAALTQQLGYDPRSGAGSSRFLLADLLARLQS</sequence>
<dbReference type="SUPFAM" id="SSF46894">
    <property type="entry name" value="C-terminal effector domain of the bipartite response regulators"/>
    <property type="match status" value="1"/>
</dbReference>
<keyword evidence="2" id="KW-1185">Reference proteome</keyword>
<reference evidence="1 2" key="1">
    <citation type="submission" date="2016-02" db="EMBL/GenBank/DDBJ databases">
        <title>Corynebacterium glutamicum N24 whole genome sequencing project.</title>
        <authorList>
            <person name="Matsutani M."/>
            <person name="Nangtapong N."/>
            <person name="Yakushi T."/>
            <person name="Matsushita K."/>
        </authorList>
    </citation>
    <scope>NUCLEOTIDE SEQUENCE [LARGE SCALE GENOMIC DNA]</scope>
    <source>
        <strain evidence="1 2">N24</strain>
    </source>
</reference>
<protein>
    <submittedName>
        <fullName evidence="1">CdaR family transcriptional regulator</fullName>
    </submittedName>
</protein>
<evidence type="ECO:0000313" key="2">
    <source>
        <dbReference type="Proteomes" id="UP000218244"/>
    </source>
</evidence>
<dbReference type="KEGG" id="csur:N24_2723"/>